<reference evidence="1 2" key="1">
    <citation type="submission" date="2019-05" db="EMBL/GenBank/DDBJ databases">
        <title>Another draft genome of Portunus trituberculatus and its Hox gene families provides insights of decapod evolution.</title>
        <authorList>
            <person name="Jeong J.-H."/>
            <person name="Song I."/>
            <person name="Kim S."/>
            <person name="Choi T."/>
            <person name="Kim D."/>
            <person name="Ryu S."/>
            <person name="Kim W."/>
        </authorList>
    </citation>
    <scope>NUCLEOTIDE SEQUENCE [LARGE SCALE GENOMIC DNA]</scope>
    <source>
        <tissue evidence="1">Muscle</tissue>
    </source>
</reference>
<comment type="caution">
    <text evidence="1">The sequence shown here is derived from an EMBL/GenBank/DDBJ whole genome shotgun (WGS) entry which is preliminary data.</text>
</comment>
<dbReference type="Proteomes" id="UP000324222">
    <property type="component" value="Unassembled WGS sequence"/>
</dbReference>
<protein>
    <submittedName>
        <fullName evidence="1">Uncharacterized protein</fullName>
    </submittedName>
</protein>
<proteinExistence type="predicted"/>
<keyword evidence="2" id="KW-1185">Reference proteome</keyword>
<organism evidence="1 2">
    <name type="scientific">Portunus trituberculatus</name>
    <name type="common">Swimming crab</name>
    <name type="synonym">Neptunus trituberculatus</name>
    <dbReference type="NCBI Taxonomy" id="210409"/>
    <lineage>
        <taxon>Eukaryota</taxon>
        <taxon>Metazoa</taxon>
        <taxon>Ecdysozoa</taxon>
        <taxon>Arthropoda</taxon>
        <taxon>Crustacea</taxon>
        <taxon>Multicrustacea</taxon>
        <taxon>Malacostraca</taxon>
        <taxon>Eumalacostraca</taxon>
        <taxon>Eucarida</taxon>
        <taxon>Decapoda</taxon>
        <taxon>Pleocyemata</taxon>
        <taxon>Brachyura</taxon>
        <taxon>Eubrachyura</taxon>
        <taxon>Portunoidea</taxon>
        <taxon>Portunidae</taxon>
        <taxon>Portuninae</taxon>
        <taxon>Portunus</taxon>
    </lineage>
</organism>
<evidence type="ECO:0000313" key="1">
    <source>
        <dbReference type="EMBL" id="MPC10950.1"/>
    </source>
</evidence>
<sequence length="126" mass="13524">MREISPLREGWRGDREWGGEWTVSVVGCWEAGGTGKGALPAQTRTVSDGVRGHVVQYYGSISVGVSGDVTHIEHAVSAVLSQNREPVTVTLVTGEIGVQALLKNSATALSHSLTKFQTNMAEKQQY</sequence>
<name>A0A5B7CN66_PORTR</name>
<accession>A0A5B7CN66</accession>
<dbReference type="EMBL" id="VSRR010000137">
    <property type="protein sequence ID" value="MPC10950.1"/>
    <property type="molecule type" value="Genomic_DNA"/>
</dbReference>
<dbReference type="OrthoDB" id="9044749at2759"/>
<evidence type="ECO:0000313" key="2">
    <source>
        <dbReference type="Proteomes" id="UP000324222"/>
    </source>
</evidence>
<dbReference type="AlphaFoldDB" id="A0A5B7CN66"/>
<gene>
    <name evidence="1" type="ORF">E2C01_003594</name>
</gene>